<organism evidence="2 3">
    <name type="scientific">Burkholderia arboris</name>
    <dbReference type="NCBI Taxonomy" id="488730"/>
    <lineage>
        <taxon>Bacteria</taxon>
        <taxon>Pseudomonadati</taxon>
        <taxon>Pseudomonadota</taxon>
        <taxon>Betaproteobacteria</taxon>
        <taxon>Burkholderiales</taxon>
        <taxon>Burkholderiaceae</taxon>
        <taxon>Burkholderia</taxon>
        <taxon>Burkholderia cepacia complex</taxon>
    </lineage>
</organism>
<sequence>MRLRKTGRPGNGGGMPAAARDRVSTSGPEPAPGSDSPGSGEDERRDAFERPPADRVMFGMTSFP</sequence>
<gene>
    <name evidence="2" type="ORF">BAR24066_02326</name>
</gene>
<feature type="compositionally biased region" description="Basic and acidic residues" evidence="1">
    <location>
        <begin position="41"/>
        <end position="53"/>
    </location>
</feature>
<evidence type="ECO:0000313" key="2">
    <source>
        <dbReference type="EMBL" id="VWB51067.1"/>
    </source>
</evidence>
<feature type="region of interest" description="Disordered" evidence="1">
    <location>
        <begin position="1"/>
        <end position="64"/>
    </location>
</feature>
<evidence type="ECO:0000256" key="1">
    <source>
        <dbReference type="SAM" id="MobiDB-lite"/>
    </source>
</evidence>
<reference evidence="2 3" key="1">
    <citation type="submission" date="2019-09" db="EMBL/GenBank/DDBJ databases">
        <authorList>
            <person name="Depoorter E."/>
        </authorList>
    </citation>
    <scope>NUCLEOTIDE SEQUENCE [LARGE SCALE GENOMIC DNA]</scope>
    <source>
        <strain evidence="2">LMG 24066</strain>
    </source>
</reference>
<name>A0A9Q9SHC6_9BURK</name>
<dbReference type="AlphaFoldDB" id="A0A9Q9SHC6"/>
<protein>
    <submittedName>
        <fullName evidence="2">Uncharacterized protein</fullName>
    </submittedName>
</protein>
<evidence type="ECO:0000313" key="3">
    <source>
        <dbReference type="Proteomes" id="UP000494172"/>
    </source>
</evidence>
<dbReference type="EMBL" id="CABVPX010000007">
    <property type="protein sequence ID" value="VWB51067.1"/>
    <property type="molecule type" value="Genomic_DNA"/>
</dbReference>
<comment type="caution">
    <text evidence="2">The sequence shown here is derived from an EMBL/GenBank/DDBJ whole genome shotgun (WGS) entry which is preliminary data.</text>
</comment>
<accession>A0A9Q9SHC6</accession>
<proteinExistence type="predicted"/>
<dbReference type="Proteomes" id="UP000494172">
    <property type="component" value="Unassembled WGS sequence"/>
</dbReference>